<feature type="compositionally biased region" description="Polar residues" evidence="2">
    <location>
        <begin position="483"/>
        <end position="504"/>
    </location>
</feature>
<protein>
    <submittedName>
        <fullName evidence="3">Uncharacterized protein</fullName>
    </submittedName>
</protein>
<feature type="compositionally biased region" description="Low complexity" evidence="2">
    <location>
        <begin position="309"/>
        <end position="318"/>
    </location>
</feature>
<evidence type="ECO:0000313" key="3">
    <source>
        <dbReference type="EMBL" id="KAK4108920.1"/>
    </source>
</evidence>
<feature type="region of interest" description="Disordered" evidence="2">
    <location>
        <begin position="467"/>
        <end position="558"/>
    </location>
</feature>
<keyword evidence="1" id="KW-0175">Coiled coil</keyword>
<feature type="compositionally biased region" description="Basic residues" evidence="2">
    <location>
        <begin position="762"/>
        <end position="773"/>
    </location>
</feature>
<evidence type="ECO:0000256" key="1">
    <source>
        <dbReference type="SAM" id="Coils"/>
    </source>
</evidence>
<feature type="compositionally biased region" description="Basic and acidic residues" evidence="2">
    <location>
        <begin position="155"/>
        <end position="166"/>
    </location>
</feature>
<dbReference type="Pfam" id="PF12511">
    <property type="entry name" value="DUF3716"/>
    <property type="match status" value="1"/>
</dbReference>
<dbReference type="Proteomes" id="UP001302812">
    <property type="component" value="Unassembled WGS sequence"/>
</dbReference>
<feature type="compositionally biased region" description="Basic residues" evidence="2">
    <location>
        <begin position="830"/>
        <end position="842"/>
    </location>
</feature>
<proteinExistence type="predicted"/>
<name>A0AAN6QIM4_9PEZI</name>
<dbReference type="InterPro" id="IPR022190">
    <property type="entry name" value="DUF3716"/>
</dbReference>
<evidence type="ECO:0000256" key="2">
    <source>
        <dbReference type="SAM" id="MobiDB-lite"/>
    </source>
</evidence>
<sequence>MESAPPVVDESTWDEIEANYFASMRAHREQQSRALEDEYRAKSDEIKSAMLDNFHAQSELLRKLQALKDQHAAKAAELKELESEFKAIQDARARDYAREDETRLAWFRKFRHPDLAYRPADASEQDKPDGEPDVAEAGEDALAHEQAEPALNGDRPADREPVNGHEMEDDDMDGIEVIGGPEFPLHIIASQAENPADDTEVAEAPAISPRAEEPPSNEEPHVEPAKEREVTSTESEQISKESEEISKESEGISKESEVISKESEEISKESEEIPKENEETIPVDASAANGTGLIEAPTSTLETPAVPDSPSSSLSSELSSRHTTPVLDTPVSPAKESPMLATPEENAFGTVEVYNDSGELIGQLLPIAKNNPLVEAITTLPVKRPVQIRKGRKFTAQDLESIRHPPADDKRGAKWLSVYIQATGEVQGRPCQECSTKYGLFQECVMIDDEDFPRCGNCEWNRRGCSGATLNPPPGSRSGKQPAKNSARSSGGSFTAVNAPSSSRAAKEEVGSDEEAIRGSTKKPQRKALPSTRKSHAQTEAPSTSELPSQSPEDDDAPILPEINKEVLCLRDDGTVFTDPPMMRGVPLAKISPDHPYWESDWVPLEEIVVPQMQRYQEKYERLEQEGTKHRDKHLANRDAKRGRTILKFLEEGELHPYQLVGKEVLNPKITCYEALYRMAQLLMEDLPKFNLDITPSQWLRHRIYELHQEKGNKFSLSHWLEKAYSDLKVEQGRRVNGLPTIGRPPAHRMSKGGGDGESSKKKGTPRALKRKEPHSTPESTPRRTDHTASGNKAPTGAANAAPATGQQKGKGKAKLEGGQPHSGANTPNKKQRLTVKAHGSARSRTPAAADLDDGYTSTDSISKDTLTIIDWRIQQVKTRDIASNPRVTQYWHWVDDKGEGLFEHQVLRTVKPPTWSVFKDPYDFHLRLDEIDRAMHALGNAKVVIAHKKGPNGEDVNPRGDIMAQFKRERTKRRFLSFLKRLGVKLVDVTNAHMEAMWNSLDPETLPAGDSD</sequence>
<reference evidence="3" key="2">
    <citation type="submission" date="2023-05" db="EMBL/GenBank/DDBJ databases">
        <authorList>
            <consortium name="Lawrence Berkeley National Laboratory"/>
            <person name="Steindorff A."/>
            <person name="Hensen N."/>
            <person name="Bonometti L."/>
            <person name="Westerberg I."/>
            <person name="Brannstrom I.O."/>
            <person name="Guillou S."/>
            <person name="Cros-Aarteil S."/>
            <person name="Calhoun S."/>
            <person name="Haridas S."/>
            <person name="Kuo A."/>
            <person name="Mondo S."/>
            <person name="Pangilinan J."/>
            <person name="Riley R."/>
            <person name="Labutti K."/>
            <person name="Andreopoulos B."/>
            <person name="Lipzen A."/>
            <person name="Chen C."/>
            <person name="Yanf M."/>
            <person name="Daum C."/>
            <person name="Ng V."/>
            <person name="Clum A."/>
            <person name="Ohm R."/>
            <person name="Martin F."/>
            <person name="Silar P."/>
            <person name="Natvig D."/>
            <person name="Lalanne C."/>
            <person name="Gautier V."/>
            <person name="Ament-Velasquez S.L."/>
            <person name="Kruys A."/>
            <person name="Hutchinson M.I."/>
            <person name="Powell A.J."/>
            <person name="Barry K."/>
            <person name="Miller A.N."/>
            <person name="Grigoriev I.V."/>
            <person name="Debuchy R."/>
            <person name="Gladieux P."/>
            <person name="Thoren M.H."/>
            <person name="Johannesson H."/>
        </authorList>
    </citation>
    <scope>NUCLEOTIDE SEQUENCE</scope>
    <source>
        <strain evidence="3">CBS 508.74</strain>
    </source>
</reference>
<organism evidence="3 4">
    <name type="scientific">Canariomyces notabilis</name>
    <dbReference type="NCBI Taxonomy" id="2074819"/>
    <lineage>
        <taxon>Eukaryota</taxon>
        <taxon>Fungi</taxon>
        <taxon>Dikarya</taxon>
        <taxon>Ascomycota</taxon>
        <taxon>Pezizomycotina</taxon>
        <taxon>Sordariomycetes</taxon>
        <taxon>Sordariomycetidae</taxon>
        <taxon>Sordariales</taxon>
        <taxon>Chaetomiaceae</taxon>
        <taxon>Canariomyces</taxon>
    </lineage>
</organism>
<dbReference type="AlphaFoldDB" id="A0AAN6QIM4"/>
<dbReference type="GeneID" id="89933518"/>
<evidence type="ECO:0000313" key="4">
    <source>
        <dbReference type="Proteomes" id="UP001302812"/>
    </source>
</evidence>
<feature type="compositionally biased region" description="Low complexity" evidence="2">
    <location>
        <begin position="792"/>
        <end position="808"/>
    </location>
</feature>
<gene>
    <name evidence="3" type="ORF">N656DRAFT_363644</name>
</gene>
<reference evidence="3" key="1">
    <citation type="journal article" date="2023" name="Mol. Phylogenet. Evol.">
        <title>Genome-scale phylogeny and comparative genomics of the fungal order Sordariales.</title>
        <authorList>
            <person name="Hensen N."/>
            <person name="Bonometti L."/>
            <person name="Westerberg I."/>
            <person name="Brannstrom I.O."/>
            <person name="Guillou S."/>
            <person name="Cros-Aarteil S."/>
            <person name="Calhoun S."/>
            <person name="Haridas S."/>
            <person name="Kuo A."/>
            <person name="Mondo S."/>
            <person name="Pangilinan J."/>
            <person name="Riley R."/>
            <person name="LaButti K."/>
            <person name="Andreopoulos B."/>
            <person name="Lipzen A."/>
            <person name="Chen C."/>
            <person name="Yan M."/>
            <person name="Daum C."/>
            <person name="Ng V."/>
            <person name="Clum A."/>
            <person name="Steindorff A."/>
            <person name="Ohm R.A."/>
            <person name="Martin F."/>
            <person name="Silar P."/>
            <person name="Natvig D.O."/>
            <person name="Lalanne C."/>
            <person name="Gautier V."/>
            <person name="Ament-Velasquez S.L."/>
            <person name="Kruys A."/>
            <person name="Hutchinson M.I."/>
            <person name="Powell A.J."/>
            <person name="Barry K."/>
            <person name="Miller A.N."/>
            <person name="Grigoriev I.V."/>
            <person name="Debuchy R."/>
            <person name="Gladieux P."/>
            <person name="Hiltunen Thoren M."/>
            <person name="Johannesson H."/>
        </authorList>
    </citation>
    <scope>NUCLEOTIDE SEQUENCE</scope>
    <source>
        <strain evidence="3">CBS 508.74</strain>
    </source>
</reference>
<keyword evidence="4" id="KW-1185">Reference proteome</keyword>
<dbReference type="RefSeq" id="XP_064666490.1">
    <property type="nucleotide sequence ID" value="XM_064809394.1"/>
</dbReference>
<comment type="caution">
    <text evidence="3">The sequence shown here is derived from an EMBL/GenBank/DDBJ whole genome shotgun (WGS) entry which is preliminary data.</text>
</comment>
<feature type="region of interest" description="Disordered" evidence="2">
    <location>
        <begin position="117"/>
        <end position="339"/>
    </location>
</feature>
<feature type="compositionally biased region" description="Polar residues" evidence="2">
    <location>
        <begin position="538"/>
        <end position="551"/>
    </location>
</feature>
<dbReference type="EMBL" id="MU853359">
    <property type="protein sequence ID" value="KAK4108920.1"/>
    <property type="molecule type" value="Genomic_DNA"/>
</dbReference>
<feature type="region of interest" description="Disordered" evidence="2">
    <location>
        <begin position="736"/>
        <end position="855"/>
    </location>
</feature>
<accession>A0AAN6QIM4</accession>
<feature type="compositionally biased region" description="Basic and acidic residues" evidence="2">
    <location>
        <begin position="210"/>
        <end position="278"/>
    </location>
</feature>
<feature type="coiled-coil region" evidence="1">
    <location>
        <begin position="61"/>
        <end position="91"/>
    </location>
</feature>